<comment type="caution">
    <text evidence="3">The sequence shown here is derived from an EMBL/GenBank/DDBJ whole genome shotgun (WGS) entry which is preliminary data.</text>
</comment>
<feature type="signal peptide" evidence="1">
    <location>
        <begin position="1"/>
        <end position="22"/>
    </location>
</feature>
<dbReference type="AlphaFoldDB" id="A0A412W6L1"/>
<keyword evidence="1" id="KW-0732">Signal</keyword>
<reference evidence="2" key="2">
    <citation type="submission" date="2022-01" db="EMBL/GenBank/DDBJ databases">
        <title>Collection of gut derived symbiotic bacterial strains cultured from healthy donors.</title>
        <authorList>
            <person name="Lin H."/>
            <person name="Kohout C."/>
            <person name="Waligurski E."/>
            <person name="Pamer E.G."/>
        </authorList>
    </citation>
    <scope>NUCLEOTIDE SEQUENCE</scope>
    <source>
        <strain evidence="2">DFI.1.149</strain>
    </source>
</reference>
<dbReference type="RefSeq" id="WP_118113159.1">
    <property type="nucleotide sequence ID" value="NZ_CABJFF010000002.1"/>
</dbReference>
<dbReference type="Proteomes" id="UP001199750">
    <property type="component" value="Unassembled WGS sequence"/>
</dbReference>
<accession>A0A412W6L1</accession>
<gene>
    <name evidence="3" type="ORF">DWW24_17530</name>
    <name evidence="2" type="ORF">L0P03_13070</name>
</gene>
<protein>
    <submittedName>
        <fullName evidence="3">Uncharacterized protein</fullName>
    </submittedName>
</protein>
<dbReference type="EMBL" id="QRYW01000046">
    <property type="protein sequence ID" value="RGV19747.1"/>
    <property type="molecule type" value="Genomic_DNA"/>
</dbReference>
<evidence type="ECO:0000313" key="3">
    <source>
        <dbReference type="EMBL" id="RGV19747.1"/>
    </source>
</evidence>
<reference evidence="3 4" key="1">
    <citation type="submission" date="2018-08" db="EMBL/GenBank/DDBJ databases">
        <title>A genome reference for cultivated species of the human gut microbiota.</title>
        <authorList>
            <person name="Zou Y."/>
            <person name="Xue W."/>
            <person name="Luo G."/>
        </authorList>
    </citation>
    <scope>NUCLEOTIDE SEQUENCE [LARGE SCALE GENOMIC DNA]</scope>
    <source>
        <strain evidence="3 4">AF14-6AC</strain>
    </source>
</reference>
<proteinExistence type="predicted"/>
<name>A0A412W6L1_9BACT</name>
<evidence type="ECO:0000256" key="1">
    <source>
        <dbReference type="SAM" id="SignalP"/>
    </source>
</evidence>
<dbReference type="PROSITE" id="PS51257">
    <property type="entry name" value="PROKAR_LIPOPROTEIN"/>
    <property type="match status" value="1"/>
</dbReference>
<evidence type="ECO:0000313" key="2">
    <source>
        <dbReference type="EMBL" id="MCG4960774.1"/>
    </source>
</evidence>
<dbReference type="EMBL" id="JAKNDN010000025">
    <property type="protein sequence ID" value="MCG4960774.1"/>
    <property type="molecule type" value="Genomic_DNA"/>
</dbReference>
<sequence length="172" mass="19481">MKRNYIYLACMTVCMFALFAISSCSNEMDMPSSKIEHLQKMKQLCAQYGWTQIEGVSQEEVDKFLLSEDYEKTKEFFEFVKTGGETINLTDLSQVSQQSSSSTRASGVKLTYVLRGQHSSHVATSTTEMIVWYNRKELDVVSTKVHSNPSCTMILRPNSEVVSEGRITSFRG</sequence>
<organism evidence="3 4">
    <name type="scientific">Odoribacter splanchnicus</name>
    <dbReference type="NCBI Taxonomy" id="28118"/>
    <lineage>
        <taxon>Bacteria</taxon>
        <taxon>Pseudomonadati</taxon>
        <taxon>Bacteroidota</taxon>
        <taxon>Bacteroidia</taxon>
        <taxon>Bacteroidales</taxon>
        <taxon>Odoribacteraceae</taxon>
        <taxon>Odoribacter</taxon>
    </lineage>
</organism>
<evidence type="ECO:0000313" key="4">
    <source>
        <dbReference type="Proteomes" id="UP000283426"/>
    </source>
</evidence>
<feature type="chain" id="PRO_5042713576" evidence="1">
    <location>
        <begin position="23"/>
        <end position="172"/>
    </location>
</feature>
<dbReference type="Proteomes" id="UP000283426">
    <property type="component" value="Unassembled WGS sequence"/>
</dbReference>